<evidence type="ECO:0000313" key="5">
    <source>
        <dbReference type="EMBL" id="RUS75348.1"/>
    </source>
</evidence>
<sequence length="248" mass="26211">MCTMASARLCVRLLALLVSLLPRAPSAAASCPLDLVTFLPTAGLASGADCSSSSEGTLITGLLCAATPSCKMVLCHGCTDTAAACPCVYCDKITAFNGSASDQMFLFRGQLIGQGVKQVHLPRGLEAGDFLVLTATMQDFIVALSLITDAGDVAFLLEINFISKTAKSNSVIGGVKGEEIPNKDGNDFVLEKSDSVPLKYVVGESGFKLYVYDELYSTFPLRVSSVNSIYTIEISSISNNELILACYM</sequence>
<protein>
    <recommendedName>
        <fullName evidence="2">Galectin</fullName>
    </recommendedName>
</protein>
<reference evidence="5 6" key="1">
    <citation type="submission" date="2019-01" db="EMBL/GenBank/DDBJ databases">
        <title>A draft genome assembly of the solar-powered sea slug Elysia chlorotica.</title>
        <authorList>
            <person name="Cai H."/>
            <person name="Li Q."/>
            <person name="Fang X."/>
            <person name="Li J."/>
            <person name="Curtis N.E."/>
            <person name="Altenburger A."/>
            <person name="Shibata T."/>
            <person name="Feng M."/>
            <person name="Maeda T."/>
            <person name="Schwartz J.A."/>
            <person name="Shigenobu S."/>
            <person name="Lundholm N."/>
            <person name="Nishiyama T."/>
            <person name="Yang H."/>
            <person name="Hasebe M."/>
            <person name="Li S."/>
            <person name="Pierce S.K."/>
            <person name="Wang J."/>
        </authorList>
    </citation>
    <scope>NUCLEOTIDE SEQUENCE [LARGE SCALE GENOMIC DNA]</scope>
    <source>
        <strain evidence="5">EC2010</strain>
        <tissue evidence="5">Whole organism of an adult</tissue>
    </source>
</reference>
<evidence type="ECO:0000259" key="4">
    <source>
        <dbReference type="PROSITE" id="PS51304"/>
    </source>
</evidence>
<dbReference type="EMBL" id="RQTK01000749">
    <property type="protein sequence ID" value="RUS75348.1"/>
    <property type="molecule type" value="Genomic_DNA"/>
</dbReference>
<dbReference type="Gene3D" id="2.60.120.200">
    <property type="match status" value="1"/>
</dbReference>
<feature type="chain" id="PRO_5018661138" description="Galectin" evidence="3">
    <location>
        <begin position="30"/>
        <end position="248"/>
    </location>
</feature>
<name>A0A3S0ZI27_ELYCH</name>
<keyword evidence="1 2" id="KW-0430">Lectin</keyword>
<accession>A0A3S0ZI27</accession>
<dbReference type="OrthoDB" id="10567124at2759"/>
<evidence type="ECO:0000256" key="3">
    <source>
        <dbReference type="SAM" id="SignalP"/>
    </source>
</evidence>
<dbReference type="SUPFAM" id="SSF49899">
    <property type="entry name" value="Concanavalin A-like lectins/glucanases"/>
    <property type="match status" value="1"/>
</dbReference>
<dbReference type="GO" id="GO:0030246">
    <property type="term" value="F:carbohydrate binding"/>
    <property type="evidence" value="ECO:0007669"/>
    <property type="project" value="UniProtKB-UniRule"/>
</dbReference>
<evidence type="ECO:0000313" key="6">
    <source>
        <dbReference type="Proteomes" id="UP000271974"/>
    </source>
</evidence>
<comment type="caution">
    <text evidence="5">The sequence shown here is derived from an EMBL/GenBank/DDBJ whole genome shotgun (WGS) entry which is preliminary data.</text>
</comment>
<dbReference type="AlphaFoldDB" id="A0A3S0ZI27"/>
<proteinExistence type="predicted"/>
<dbReference type="Pfam" id="PF00337">
    <property type="entry name" value="Gal-bind_lectin"/>
    <property type="match status" value="1"/>
</dbReference>
<evidence type="ECO:0000256" key="2">
    <source>
        <dbReference type="RuleBase" id="RU102079"/>
    </source>
</evidence>
<organism evidence="5 6">
    <name type="scientific">Elysia chlorotica</name>
    <name type="common">Eastern emerald elysia</name>
    <name type="synonym">Sea slug</name>
    <dbReference type="NCBI Taxonomy" id="188477"/>
    <lineage>
        <taxon>Eukaryota</taxon>
        <taxon>Metazoa</taxon>
        <taxon>Spiralia</taxon>
        <taxon>Lophotrochozoa</taxon>
        <taxon>Mollusca</taxon>
        <taxon>Gastropoda</taxon>
        <taxon>Heterobranchia</taxon>
        <taxon>Euthyneura</taxon>
        <taxon>Panpulmonata</taxon>
        <taxon>Sacoglossa</taxon>
        <taxon>Placobranchoidea</taxon>
        <taxon>Plakobranchidae</taxon>
        <taxon>Elysia</taxon>
    </lineage>
</organism>
<gene>
    <name evidence="5" type="ORF">EGW08_016893</name>
</gene>
<dbReference type="PROSITE" id="PS51304">
    <property type="entry name" value="GALECTIN"/>
    <property type="match status" value="1"/>
</dbReference>
<dbReference type="InterPro" id="IPR001079">
    <property type="entry name" value="Galectin_CRD"/>
</dbReference>
<keyword evidence="6" id="KW-1185">Reference proteome</keyword>
<dbReference type="Proteomes" id="UP000271974">
    <property type="component" value="Unassembled WGS sequence"/>
</dbReference>
<evidence type="ECO:0000256" key="1">
    <source>
        <dbReference type="ARBA" id="ARBA00022734"/>
    </source>
</evidence>
<keyword evidence="3" id="KW-0732">Signal</keyword>
<dbReference type="InterPro" id="IPR013320">
    <property type="entry name" value="ConA-like_dom_sf"/>
</dbReference>
<feature type="signal peptide" evidence="3">
    <location>
        <begin position="1"/>
        <end position="29"/>
    </location>
</feature>
<feature type="domain" description="Galectin" evidence="4">
    <location>
        <begin position="117"/>
        <end position="248"/>
    </location>
</feature>